<evidence type="ECO:0000313" key="1">
    <source>
        <dbReference type="EMBL" id="MBP2418592.1"/>
    </source>
</evidence>
<evidence type="ECO:0000313" key="2">
    <source>
        <dbReference type="Proteomes" id="UP000758168"/>
    </source>
</evidence>
<protein>
    <submittedName>
        <fullName evidence="1">Uncharacterized protein</fullName>
    </submittedName>
</protein>
<gene>
    <name evidence="1" type="ORF">JOF54_003514</name>
</gene>
<accession>A0ABS4ZC26</accession>
<comment type="caution">
    <text evidence="1">The sequence shown here is derived from an EMBL/GenBank/DDBJ whole genome shotgun (WGS) entry which is preliminary data.</text>
</comment>
<keyword evidence="2" id="KW-1185">Reference proteome</keyword>
<dbReference type="Proteomes" id="UP000758168">
    <property type="component" value="Unassembled WGS sequence"/>
</dbReference>
<name>A0ABS4ZC26_9ACTN</name>
<dbReference type="EMBL" id="JAGIOB010000001">
    <property type="protein sequence ID" value="MBP2418592.1"/>
    <property type="molecule type" value="Genomic_DNA"/>
</dbReference>
<organism evidence="1 2">
    <name type="scientific">Microlunatus capsulatus</name>
    <dbReference type="NCBI Taxonomy" id="99117"/>
    <lineage>
        <taxon>Bacteria</taxon>
        <taxon>Bacillati</taxon>
        <taxon>Actinomycetota</taxon>
        <taxon>Actinomycetes</taxon>
        <taxon>Propionibacteriales</taxon>
        <taxon>Propionibacteriaceae</taxon>
        <taxon>Microlunatus</taxon>
    </lineage>
</organism>
<reference evidence="1 2" key="1">
    <citation type="submission" date="2021-03" db="EMBL/GenBank/DDBJ databases">
        <title>Sequencing the genomes of 1000 actinobacteria strains.</title>
        <authorList>
            <person name="Klenk H.-P."/>
        </authorList>
    </citation>
    <scope>NUCLEOTIDE SEQUENCE [LARGE SCALE GENOMIC DNA]</scope>
    <source>
        <strain evidence="1 2">DSM 12936</strain>
    </source>
</reference>
<proteinExistence type="predicted"/>
<sequence>MLGRGPGAGVRLAGPGAGVPVPGRGVVRGASVGAGVEAVGAGVAGAAGAGVDAVGAAGAGVLGRAWAAGAVEAGFGRTGPGLGTGGRRVPAGAGLRVAAGA</sequence>